<keyword evidence="5 6" id="KW-0788">Thiol protease</keyword>
<dbReference type="SUPFAM" id="SSF54001">
    <property type="entry name" value="Cysteine proteinases"/>
    <property type="match status" value="1"/>
</dbReference>
<dbReference type="InterPro" id="IPR000626">
    <property type="entry name" value="Ubiquitin-like_dom"/>
</dbReference>
<evidence type="ECO:0000256" key="3">
    <source>
        <dbReference type="ARBA" id="ARBA00022786"/>
    </source>
</evidence>
<dbReference type="EMBL" id="RBNI01000090">
    <property type="protein sequence ID" value="RUP52269.1"/>
    <property type="molecule type" value="Genomic_DNA"/>
</dbReference>
<accession>A0A433DN52</accession>
<dbReference type="AlphaFoldDB" id="A0A433DN52"/>
<dbReference type="GO" id="GO:0043161">
    <property type="term" value="P:proteasome-mediated ubiquitin-dependent protein catabolic process"/>
    <property type="evidence" value="ECO:0007669"/>
    <property type="project" value="InterPro"/>
</dbReference>
<feature type="domain" description="USP" evidence="9">
    <location>
        <begin position="135"/>
        <end position="503"/>
    </location>
</feature>
<keyword evidence="3 6" id="KW-0833">Ubl conjugation pathway</keyword>
<evidence type="ECO:0000313" key="11">
    <source>
        <dbReference type="Proteomes" id="UP000268093"/>
    </source>
</evidence>
<dbReference type="PROSITE" id="PS00972">
    <property type="entry name" value="USP_1"/>
    <property type="match status" value="1"/>
</dbReference>
<evidence type="ECO:0000256" key="5">
    <source>
        <dbReference type="ARBA" id="ARBA00022807"/>
    </source>
</evidence>
<comment type="similarity">
    <text evidence="6">Belongs to the peptidase C19 family.</text>
</comment>
<keyword evidence="11" id="KW-1185">Reference proteome</keyword>
<evidence type="ECO:0000256" key="2">
    <source>
        <dbReference type="ARBA" id="ARBA00022670"/>
    </source>
</evidence>
<evidence type="ECO:0000256" key="6">
    <source>
        <dbReference type="RuleBase" id="RU366025"/>
    </source>
</evidence>
<dbReference type="InterPro" id="IPR029071">
    <property type="entry name" value="Ubiquitin-like_domsf"/>
</dbReference>
<proteinExistence type="inferred from homology"/>
<evidence type="ECO:0000256" key="4">
    <source>
        <dbReference type="ARBA" id="ARBA00022801"/>
    </source>
</evidence>
<dbReference type="PANTHER" id="PTHR43982:SF1">
    <property type="entry name" value="UBIQUITIN CARBOXYL-TERMINAL HYDROLASE 14"/>
    <property type="match status" value="1"/>
</dbReference>
<dbReference type="Proteomes" id="UP000268093">
    <property type="component" value="Unassembled WGS sequence"/>
</dbReference>
<dbReference type="PROSITE" id="PS50235">
    <property type="entry name" value="USP_3"/>
    <property type="match status" value="1"/>
</dbReference>
<dbReference type="Pfam" id="PF00240">
    <property type="entry name" value="ubiquitin"/>
    <property type="match status" value="1"/>
</dbReference>
<dbReference type="EC" id="3.4.19.12" evidence="6"/>
<gene>
    <name evidence="10" type="ORF">BC936DRAFT_149525</name>
</gene>
<name>A0A433DN52_9FUNG</name>
<keyword evidence="2 6" id="KW-0645">Protease</keyword>
<comment type="caution">
    <text evidence="10">The sequence shown here is derived from an EMBL/GenBank/DDBJ whole genome shotgun (WGS) entry which is preliminary data.</text>
</comment>
<dbReference type="CDD" id="cd02657">
    <property type="entry name" value="Peptidase_C19A"/>
    <property type="match status" value="1"/>
</dbReference>
<dbReference type="PROSITE" id="PS00973">
    <property type="entry name" value="USP_2"/>
    <property type="match status" value="1"/>
</dbReference>
<evidence type="ECO:0000259" key="8">
    <source>
        <dbReference type="PROSITE" id="PS50053"/>
    </source>
</evidence>
<sequence length="506" mass="56992">MDQIYSGEQTTRAGAVDHNVNLRYLVAHAMPPIKVSIKWSGKKYDDIELSTDESALVFKTQIFTLTGVPPERQKILIKGGLLKDETDLDKLGIKEGQIFMVMGTAGDLPKAPEKPILFVEDMTDTQLAEALQLPAGLQNLGNTCYMNSMLQCLRTIPELQDSLNRYQGNITGVDEGGNLTASMRDLFKQLGKTTEGSQPLVFLQMLRRNFPQFAQTSQGIFTQQDAEECWGEVVSVLKAKLPPLEGTQDGFVDKYMSGEIVTTLKCIENPDEEPIIDRELFTKLDCHISIETNHMQNGILDTLKQEIQKNSPTLGRSALYLKTSRVSRLPQYLTIHFIRFFWKPAERVRAKIMRKVKFPLEFDAHQLCTPELQQRTAKARNKLQEIENERANKRPAAAPGEASTATTDLDASETKVDWTQFVDPELAKDIGANVSAQYELCAVLTHVGRSADSGHYIGWAKRADNEWIKYDDDKVSIVREEDVQKLDGGGDWHMAYICLYRAKKLE</sequence>
<dbReference type="GO" id="GO:0061136">
    <property type="term" value="P:regulation of proteasomal protein catabolic process"/>
    <property type="evidence" value="ECO:0007669"/>
    <property type="project" value="TreeGrafter"/>
</dbReference>
<dbReference type="OrthoDB" id="333239at2759"/>
<dbReference type="Gene3D" id="3.10.20.90">
    <property type="entry name" value="Phosphatidylinositol 3-kinase Catalytic Subunit, Chain A, domain 1"/>
    <property type="match status" value="1"/>
</dbReference>
<dbReference type="PANTHER" id="PTHR43982">
    <property type="entry name" value="UBIQUITIN CARBOXYL-TERMINAL HYDROLASE"/>
    <property type="match status" value="1"/>
</dbReference>
<dbReference type="GO" id="GO:0004843">
    <property type="term" value="F:cysteine-type deubiquitinase activity"/>
    <property type="evidence" value="ECO:0007669"/>
    <property type="project" value="UniProtKB-UniRule"/>
</dbReference>
<evidence type="ECO:0000313" key="10">
    <source>
        <dbReference type="EMBL" id="RUP52269.1"/>
    </source>
</evidence>
<feature type="domain" description="Ubiquitin-like" evidence="8">
    <location>
        <begin position="33"/>
        <end position="102"/>
    </location>
</feature>
<dbReference type="SMART" id="SM00213">
    <property type="entry name" value="UBQ"/>
    <property type="match status" value="1"/>
</dbReference>
<organism evidence="10 11">
    <name type="scientific">Jimgerdemannia flammicorona</name>
    <dbReference type="NCBI Taxonomy" id="994334"/>
    <lineage>
        <taxon>Eukaryota</taxon>
        <taxon>Fungi</taxon>
        <taxon>Fungi incertae sedis</taxon>
        <taxon>Mucoromycota</taxon>
        <taxon>Mucoromycotina</taxon>
        <taxon>Endogonomycetes</taxon>
        <taxon>Endogonales</taxon>
        <taxon>Endogonaceae</taxon>
        <taxon>Jimgerdemannia</taxon>
    </lineage>
</organism>
<keyword evidence="4 6" id="KW-0378">Hydrolase</keyword>
<dbReference type="InterPro" id="IPR028889">
    <property type="entry name" value="USP"/>
</dbReference>
<dbReference type="Pfam" id="PF00443">
    <property type="entry name" value="UCH"/>
    <property type="match status" value="1"/>
</dbReference>
<dbReference type="GO" id="GO:0016579">
    <property type="term" value="P:protein deubiquitination"/>
    <property type="evidence" value="ECO:0007669"/>
    <property type="project" value="InterPro"/>
</dbReference>
<dbReference type="InterPro" id="IPR038765">
    <property type="entry name" value="Papain-like_cys_pep_sf"/>
</dbReference>
<dbReference type="InterPro" id="IPR001394">
    <property type="entry name" value="Peptidase_C19_UCH"/>
</dbReference>
<evidence type="ECO:0000259" key="9">
    <source>
        <dbReference type="PROSITE" id="PS50235"/>
    </source>
</evidence>
<protein>
    <recommendedName>
        <fullName evidence="6">Ubiquitin carboxyl-terminal hydrolase</fullName>
        <ecNumber evidence="6">3.4.19.12</ecNumber>
    </recommendedName>
</protein>
<dbReference type="Gene3D" id="3.90.70.10">
    <property type="entry name" value="Cysteine proteinases"/>
    <property type="match status" value="1"/>
</dbReference>
<evidence type="ECO:0000256" key="1">
    <source>
        <dbReference type="ARBA" id="ARBA00000707"/>
    </source>
</evidence>
<dbReference type="CDD" id="cd16104">
    <property type="entry name" value="Ubl_USP14_like"/>
    <property type="match status" value="1"/>
</dbReference>
<evidence type="ECO:0000256" key="7">
    <source>
        <dbReference type="SAM" id="MobiDB-lite"/>
    </source>
</evidence>
<dbReference type="GO" id="GO:0070628">
    <property type="term" value="F:proteasome binding"/>
    <property type="evidence" value="ECO:0007669"/>
    <property type="project" value="TreeGrafter"/>
</dbReference>
<reference evidence="10 11" key="1">
    <citation type="journal article" date="2018" name="New Phytol.">
        <title>Phylogenomics of Endogonaceae and evolution of mycorrhizas within Mucoromycota.</title>
        <authorList>
            <person name="Chang Y."/>
            <person name="Desiro A."/>
            <person name="Na H."/>
            <person name="Sandor L."/>
            <person name="Lipzen A."/>
            <person name="Clum A."/>
            <person name="Barry K."/>
            <person name="Grigoriev I.V."/>
            <person name="Martin F.M."/>
            <person name="Stajich J.E."/>
            <person name="Smith M.E."/>
            <person name="Bonito G."/>
            <person name="Spatafora J.W."/>
        </authorList>
    </citation>
    <scope>NUCLEOTIDE SEQUENCE [LARGE SCALE GENOMIC DNA]</scope>
    <source>
        <strain evidence="10 11">GMNB39</strain>
    </source>
</reference>
<dbReference type="InterPro" id="IPR044635">
    <property type="entry name" value="UBP14-like"/>
</dbReference>
<dbReference type="InterPro" id="IPR018200">
    <property type="entry name" value="USP_CS"/>
</dbReference>
<comment type="catalytic activity">
    <reaction evidence="1 6">
        <text>Thiol-dependent hydrolysis of ester, thioester, amide, peptide and isopeptide bonds formed by the C-terminal Gly of ubiquitin (a 76-residue protein attached to proteins as an intracellular targeting signal).</text>
        <dbReference type="EC" id="3.4.19.12"/>
    </reaction>
</comment>
<dbReference type="PROSITE" id="PS50053">
    <property type="entry name" value="UBIQUITIN_2"/>
    <property type="match status" value="1"/>
</dbReference>
<feature type="region of interest" description="Disordered" evidence="7">
    <location>
        <begin position="388"/>
        <end position="411"/>
    </location>
</feature>
<dbReference type="SUPFAM" id="SSF54236">
    <property type="entry name" value="Ubiquitin-like"/>
    <property type="match status" value="1"/>
</dbReference>